<keyword evidence="1" id="KW-1133">Transmembrane helix</keyword>
<name>A0ABT1ZQU0_9BURK</name>
<proteinExistence type="predicted"/>
<dbReference type="RefSeq" id="WP_258816842.1">
    <property type="nucleotide sequence ID" value="NZ_JANUGW010000007.1"/>
</dbReference>
<evidence type="ECO:0000313" key="2">
    <source>
        <dbReference type="EMBL" id="MCS0582264.1"/>
    </source>
</evidence>
<organism evidence="2 3">
    <name type="scientific">Massilia pinisoli</name>
    <dbReference type="NCBI Taxonomy" id="1772194"/>
    <lineage>
        <taxon>Bacteria</taxon>
        <taxon>Pseudomonadati</taxon>
        <taxon>Pseudomonadota</taxon>
        <taxon>Betaproteobacteria</taxon>
        <taxon>Burkholderiales</taxon>
        <taxon>Oxalobacteraceae</taxon>
        <taxon>Telluria group</taxon>
        <taxon>Massilia</taxon>
    </lineage>
</organism>
<gene>
    <name evidence="2" type="ORF">NX784_11730</name>
</gene>
<dbReference type="EMBL" id="JANUGW010000007">
    <property type="protein sequence ID" value="MCS0582264.1"/>
    <property type="molecule type" value="Genomic_DNA"/>
</dbReference>
<reference evidence="2 3" key="1">
    <citation type="submission" date="2022-08" db="EMBL/GenBank/DDBJ databases">
        <title>Reclassification of Massilia species as members of the genera Telluria, Duganella, Pseudoduganella, Mokoshia gen. nov. and Zemynaea gen. nov. using orthogonal and non-orthogonal genome-based approaches.</title>
        <authorList>
            <person name="Bowman J.P."/>
        </authorList>
    </citation>
    <scope>NUCLEOTIDE SEQUENCE [LARGE SCALE GENOMIC DNA]</scope>
    <source>
        <strain evidence="2 3">JCM 31316</strain>
    </source>
</reference>
<protein>
    <submittedName>
        <fullName evidence="2">Uncharacterized protein</fullName>
    </submittedName>
</protein>
<keyword evidence="1" id="KW-0812">Transmembrane</keyword>
<comment type="caution">
    <text evidence="2">The sequence shown here is derived from an EMBL/GenBank/DDBJ whole genome shotgun (WGS) entry which is preliminary data.</text>
</comment>
<keyword evidence="1" id="KW-0472">Membrane</keyword>
<feature type="transmembrane region" description="Helical" evidence="1">
    <location>
        <begin position="30"/>
        <end position="50"/>
    </location>
</feature>
<dbReference type="Proteomes" id="UP001204151">
    <property type="component" value="Unassembled WGS sequence"/>
</dbReference>
<feature type="transmembrane region" description="Helical" evidence="1">
    <location>
        <begin position="56"/>
        <end position="75"/>
    </location>
</feature>
<accession>A0ABT1ZQU0</accession>
<keyword evidence="3" id="KW-1185">Reference proteome</keyword>
<evidence type="ECO:0000256" key="1">
    <source>
        <dbReference type="SAM" id="Phobius"/>
    </source>
</evidence>
<evidence type="ECO:0000313" key="3">
    <source>
        <dbReference type="Proteomes" id="UP001204151"/>
    </source>
</evidence>
<sequence length="92" mass="10202">MTSTHSRSFGATLDDLARDIVDACRRAARAIAVMSWPAMLACCIALAFVISILPLALFLFVLFMGLKVIAGAFIVDRRRAHREQFDDPYGKQ</sequence>